<accession>A0AAV4MM26</accession>
<proteinExistence type="predicted"/>
<comment type="caution">
    <text evidence="1">The sequence shown here is derived from an EMBL/GenBank/DDBJ whole genome shotgun (WGS) entry which is preliminary data.</text>
</comment>
<name>A0AAV4MM26_CAEEX</name>
<dbReference type="Proteomes" id="UP001054945">
    <property type="component" value="Unassembled WGS sequence"/>
</dbReference>
<dbReference type="AlphaFoldDB" id="A0AAV4MM26"/>
<evidence type="ECO:0000313" key="2">
    <source>
        <dbReference type="Proteomes" id="UP001054945"/>
    </source>
</evidence>
<keyword evidence="2" id="KW-1185">Reference proteome</keyword>
<reference evidence="1 2" key="1">
    <citation type="submission" date="2021-06" db="EMBL/GenBank/DDBJ databases">
        <title>Caerostris extrusa draft genome.</title>
        <authorList>
            <person name="Kono N."/>
            <person name="Arakawa K."/>
        </authorList>
    </citation>
    <scope>NUCLEOTIDE SEQUENCE [LARGE SCALE GENOMIC DNA]</scope>
</reference>
<evidence type="ECO:0000313" key="1">
    <source>
        <dbReference type="EMBL" id="GIX73408.1"/>
    </source>
</evidence>
<dbReference type="EMBL" id="BPLR01002405">
    <property type="protein sequence ID" value="GIX73408.1"/>
    <property type="molecule type" value="Genomic_DNA"/>
</dbReference>
<sequence>MDILIRSLSSYFCRYFKGCSGKKKKRQRRINNQDKRAERHISYATIKSRRVQLEQNFHYHCLQGLFEGGEKKKVVCFSDWEGWQTRTYREFCHPRDDSSRAEQFVIKRENSGKNRLLCSGEESKMCHWRTEDDPSYFRLMALRGISAVFCFLPSVCFPLFPRLSVRNT</sequence>
<gene>
    <name evidence="1" type="ORF">CEXT_187991</name>
</gene>
<protein>
    <submittedName>
        <fullName evidence="1">Uncharacterized protein</fullName>
    </submittedName>
</protein>
<organism evidence="1 2">
    <name type="scientific">Caerostris extrusa</name>
    <name type="common">Bark spider</name>
    <name type="synonym">Caerostris bankana</name>
    <dbReference type="NCBI Taxonomy" id="172846"/>
    <lineage>
        <taxon>Eukaryota</taxon>
        <taxon>Metazoa</taxon>
        <taxon>Ecdysozoa</taxon>
        <taxon>Arthropoda</taxon>
        <taxon>Chelicerata</taxon>
        <taxon>Arachnida</taxon>
        <taxon>Araneae</taxon>
        <taxon>Araneomorphae</taxon>
        <taxon>Entelegynae</taxon>
        <taxon>Araneoidea</taxon>
        <taxon>Araneidae</taxon>
        <taxon>Caerostris</taxon>
    </lineage>
</organism>